<dbReference type="SUPFAM" id="SSF47323">
    <property type="entry name" value="Anticodon-binding domain of a subclass of class I aminoacyl-tRNA synthetases"/>
    <property type="match status" value="1"/>
</dbReference>
<evidence type="ECO:0000259" key="9">
    <source>
        <dbReference type="Pfam" id="PF00133"/>
    </source>
</evidence>
<dbReference type="SUPFAM" id="SSF52374">
    <property type="entry name" value="Nucleotidylyl transferase"/>
    <property type="match status" value="1"/>
</dbReference>
<dbReference type="CDD" id="cd07962">
    <property type="entry name" value="Anticodon_Ia_Val"/>
    <property type="match status" value="1"/>
</dbReference>
<feature type="coiled-coil region" evidence="8">
    <location>
        <begin position="861"/>
        <end position="888"/>
    </location>
</feature>
<dbReference type="InterPro" id="IPR037118">
    <property type="entry name" value="Val-tRNA_synth_C_sf"/>
</dbReference>
<dbReference type="InterPro" id="IPR010978">
    <property type="entry name" value="tRNA-bd_arm"/>
</dbReference>
<comment type="domain">
    <text evidence="8">The C-terminal coiled-coil domain is crucial for aminoacylation activity.</text>
</comment>
<dbReference type="InterPro" id="IPR033705">
    <property type="entry name" value="Anticodon_Ia_Val"/>
</dbReference>
<dbReference type="Pfam" id="PF10458">
    <property type="entry name" value="Val_tRNA-synt_C"/>
    <property type="match status" value="1"/>
</dbReference>
<comment type="similarity">
    <text evidence="8">Belongs to the class-I aminoacyl-tRNA synthetase family. ValS type 1 subfamily.</text>
</comment>
<dbReference type="SUPFAM" id="SSF50677">
    <property type="entry name" value="ValRS/IleRS/LeuRS editing domain"/>
    <property type="match status" value="1"/>
</dbReference>
<dbReference type="CDD" id="cd00817">
    <property type="entry name" value="ValRS_core"/>
    <property type="match status" value="1"/>
</dbReference>
<protein>
    <recommendedName>
        <fullName evidence="8">Valine--tRNA ligase</fullName>
        <ecNumber evidence="8">6.1.1.9</ecNumber>
    </recommendedName>
    <alternativeName>
        <fullName evidence="8">Valyl-tRNA synthetase</fullName>
        <shortName evidence="8">ValRS</shortName>
    </alternativeName>
</protein>
<evidence type="ECO:0000256" key="6">
    <source>
        <dbReference type="ARBA" id="ARBA00023146"/>
    </source>
</evidence>
<keyword evidence="13" id="KW-1185">Reference proteome</keyword>
<evidence type="ECO:0000256" key="4">
    <source>
        <dbReference type="ARBA" id="ARBA00022840"/>
    </source>
</evidence>
<keyword evidence="1 8" id="KW-0963">Cytoplasm</keyword>
<dbReference type="InterPro" id="IPR009008">
    <property type="entry name" value="Val/Leu/Ile-tRNA-synth_edit"/>
</dbReference>
<organism evidence="12 13">
    <name type="scientific">Thalassospira permensis NBRC 106175</name>
    <dbReference type="NCBI Taxonomy" id="1353532"/>
    <lineage>
        <taxon>Bacteria</taxon>
        <taxon>Pseudomonadati</taxon>
        <taxon>Pseudomonadota</taxon>
        <taxon>Alphaproteobacteria</taxon>
        <taxon>Rhodospirillales</taxon>
        <taxon>Thalassospiraceae</taxon>
        <taxon>Thalassospira</taxon>
    </lineage>
</organism>
<evidence type="ECO:0000256" key="3">
    <source>
        <dbReference type="ARBA" id="ARBA00022741"/>
    </source>
</evidence>
<feature type="short sequence motif" description="'KMSKS' region" evidence="8">
    <location>
        <begin position="529"/>
        <end position="533"/>
    </location>
</feature>
<evidence type="ECO:0000256" key="2">
    <source>
        <dbReference type="ARBA" id="ARBA00022598"/>
    </source>
</evidence>
<feature type="domain" description="Methionyl/Valyl/Leucyl/Isoleucyl-tRNA synthetase anticodon-binding" evidence="10">
    <location>
        <begin position="612"/>
        <end position="759"/>
    </location>
</feature>
<dbReference type="InterPro" id="IPR019499">
    <property type="entry name" value="Val-tRNA_synth_tRNA-bd"/>
</dbReference>
<dbReference type="SUPFAM" id="SSF46589">
    <property type="entry name" value="tRNA-binding arm"/>
    <property type="match status" value="1"/>
</dbReference>
<dbReference type="EC" id="6.1.1.9" evidence="8"/>
<dbReference type="InterPro" id="IPR002300">
    <property type="entry name" value="aa-tRNA-synth_Ia"/>
</dbReference>
<comment type="catalytic activity">
    <reaction evidence="7 8">
        <text>tRNA(Val) + L-valine + ATP = L-valyl-tRNA(Val) + AMP + diphosphate</text>
        <dbReference type="Rhea" id="RHEA:10704"/>
        <dbReference type="Rhea" id="RHEA-COMP:9672"/>
        <dbReference type="Rhea" id="RHEA-COMP:9708"/>
        <dbReference type="ChEBI" id="CHEBI:30616"/>
        <dbReference type="ChEBI" id="CHEBI:33019"/>
        <dbReference type="ChEBI" id="CHEBI:57762"/>
        <dbReference type="ChEBI" id="CHEBI:78442"/>
        <dbReference type="ChEBI" id="CHEBI:78537"/>
        <dbReference type="ChEBI" id="CHEBI:456215"/>
        <dbReference type="EC" id="6.1.1.9"/>
    </reaction>
</comment>
<feature type="short sequence motif" description="'HIGH' region" evidence="8">
    <location>
        <begin position="43"/>
        <end position="53"/>
    </location>
</feature>
<dbReference type="HAMAP" id="MF_02004">
    <property type="entry name" value="Val_tRNA_synth_type1"/>
    <property type="match status" value="1"/>
</dbReference>
<dbReference type="RefSeq" id="WP_037992503.1">
    <property type="nucleotide sequence ID" value="NZ_AUNC01000071.1"/>
</dbReference>
<dbReference type="Pfam" id="PF00133">
    <property type="entry name" value="tRNA-synt_1"/>
    <property type="match status" value="1"/>
</dbReference>
<evidence type="ECO:0000256" key="1">
    <source>
        <dbReference type="ARBA" id="ARBA00022490"/>
    </source>
</evidence>
<evidence type="ECO:0000259" key="10">
    <source>
        <dbReference type="Pfam" id="PF08264"/>
    </source>
</evidence>
<dbReference type="InterPro" id="IPR013155">
    <property type="entry name" value="M/V/L/I-tRNA-synth_anticd-bd"/>
</dbReference>
<keyword evidence="2 8" id="KW-0436">Ligase</keyword>
<dbReference type="PANTHER" id="PTHR11946:SF93">
    <property type="entry name" value="VALINE--TRNA LIGASE, CHLOROPLASTIC_MITOCHONDRIAL 2"/>
    <property type="match status" value="1"/>
</dbReference>
<dbReference type="InterPro" id="IPR009080">
    <property type="entry name" value="tRNAsynth_Ia_anticodon-bd"/>
</dbReference>
<dbReference type="EMBL" id="AUNC01000071">
    <property type="protein sequence ID" value="KEO50593.1"/>
    <property type="molecule type" value="Genomic_DNA"/>
</dbReference>
<reference evidence="12 13" key="1">
    <citation type="submission" date="2013-07" db="EMBL/GenBank/DDBJ databases">
        <title>Thalassospira permensis NBRC 106175 Genome Sequencing.</title>
        <authorList>
            <person name="Lai Q."/>
            <person name="Shao Z."/>
        </authorList>
    </citation>
    <scope>NUCLEOTIDE SEQUENCE [LARGE SCALE GENOMIC DNA]</scope>
    <source>
        <strain evidence="12 13">NBRC 106175</strain>
    </source>
</reference>
<keyword evidence="6 8" id="KW-0030">Aminoacyl-tRNA synthetase</keyword>
<comment type="domain">
    <text evidence="8">ValRS has two distinct active sites: one for aminoacylation and one for editing. The misactivated threonine is translocated from the active site to the editing site.</text>
</comment>
<dbReference type="NCBIfam" id="NF004349">
    <property type="entry name" value="PRK05729.1"/>
    <property type="match status" value="1"/>
</dbReference>
<accession>A0ABR4TKJ2</accession>
<keyword evidence="5 8" id="KW-0648">Protein biosynthesis</keyword>
<comment type="subunit">
    <text evidence="8">Monomer.</text>
</comment>
<name>A0ABR4TKJ2_9PROT</name>
<evidence type="ECO:0000256" key="7">
    <source>
        <dbReference type="ARBA" id="ARBA00047552"/>
    </source>
</evidence>
<dbReference type="InterPro" id="IPR001412">
    <property type="entry name" value="aa-tRNA-synth_I_CS"/>
</dbReference>
<dbReference type="Gene3D" id="1.10.287.380">
    <property type="entry name" value="Valyl-tRNA synthetase, C-terminal domain"/>
    <property type="match status" value="1"/>
</dbReference>
<evidence type="ECO:0000259" key="11">
    <source>
        <dbReference type="Pfam" id="PF10458"/>
    </source>
</evidence>
<feature type="domain" description="Aminoacyl-tRNA synthetase class Ia" evidence="9">
    <location>
        <begin position="15"/>
        <end position="568"/>
    </location>
</feature>
<feature type="domain" description="Valyl-tRNA synthetase tRNA-binding arm" evidence="11">
    <location>
        <begin position="822"/>
        <end position="885"/>
    </location>
</feature>
<dbReference type="InterPro" id="IPR002303">
    <property type="entry name" value="Valyl-tRNA_ligase"/>
</dbReference>
<comment type="caution">
    <text evidence="12">The sequence shown here is derived from an EMBL/GenBank/DDBJ whole genome shotgun (WGS) entry which is preliminary data.</text>
</comment>
<dbReference type="PROSITE" id="PS00178">
    <property type="entry name" value="AA_TRNA_LIGASE_I"/>
    <property type="match status" value="1"/>
</dbReference>
<comment type="function">
    <text evidence="8">Catalyzes the attachment of valine to tRNA(Val). As ValRS can inadvertently accommodate and process structurally similar amino acids such as threonine, to avoid such errors, it has a 'posttransfer' editing activity that hydrolyzes mischarged Thr-tRNA(Val) in a tRNA-dependent manner.</text>
</comment>
<dbReference type="Pfam" id="PF08264">
    <property type="entry name" value="Anticodon_1"/>
    <property type="match status" value="1"/>
</dbReference>
<dbReference type="Gene3D" id="3.40.50.620">
    <property type="entry name" value="HUPs"/>
    <property type="match status" value="2"/>
</dbReference>
<gene>
    <name evidence="8" type="primary">valS</name>
    <name evidence="12" type="ORF">SMB34_09630</name>
</gene>
<dbReference type="InterPro" id="IPR014729">
    <property type="entry name" value="Rossmann-like_a/b/a_fold"/>
</dbReference>
<evidence type="ECO:0000256" key="5">
    <source>
        <dbReference type="ARBA" id="ARBA00022917"/>
    </source>
</evidence>
<feature type="binding site" evidence="8">
    <location>
        <position position="532"/>
    </location>
    <ligand>
        <name>ATP</name>
        <dbReference type="ChEBI" id="CHEBI:30616"/>
    </ligand>
</feature>
<dbReference type="Proteomes" id="UP000027463">
    <property type="component" value="Unassembled WGS sequence"/>
</dbReference>
<dbReference type="Gene3D" id="1.10.730.10">
    <property type="entry name" value="Isoleucyl-tRNA Synthetase, Domain 1"/>
    <property type="match status" value="1"/>
</dbReference>
<dbReference type="PANTHER" id="PTHR11946">
    <property type="entry name" value="VALYL-TRNA SYNTHETASES"/>
    <property type="match status" value="1"/>
</dbReference>
<dbReference type="Gene3D" id="3.90.740.10">
    <property type="entry name" value="Valyl/Leucyl/Isoleucyl-tRNA synthetase, editing domain"/>
    <property type="match status" value="1"/>
</dbReference>
<keyword evidence="4 8" id="KW-0067">ATP-binding</keyword>
<sequence length="888" mass="100144">MLEKTYSPADVEGRLYDKWEKSGAFAADPASGANPYVIMMPPPNVTGSLHMGHALTFTLQDILVRYNRMSGKDTLWQPGTDHAGIATQMVVERQLGEQNVTRHDLGREKFIEKVWEWKEKSGGTITNQLRRLGASPDWPRERFTMDDGLSAAVRKVFVTLHKQGLIYRDKRLVNWDPKLLTAISDLEVVQKEVKGHYWHFKYPIEGKEGEFITVATTRPETMLGDTGVAVHPDDERYKDLIGQYCILPIVGRRIKIVADEYADPEKGSGAVKITPAHDFNDFEVGKRNDLEKINIMDDHARINDDAPEEYRGLDRFKARELIVGKMEELGLLEKIEDTVHMVPYGDRSNVVIEPYLTDQWFVNAEVLAKPATEAVEDGRIKFVPKNWENTYFEWMRNIQPWCISRQLWWGHRIPAWFGPDGEIFVEETEEKALAAAKAHFGKDVELTQETDVLDTWFSSALWPFSTLGWPDKTPELNKYYPGDVLVTGFDIIFFWVARMIMMGMHFMDGKVPFKDVYIHALVRDEHGQKMSKSKGNVIDPLELIDEYGCDALRLTLTALAAQGRDIKLAASRVEGYRNFATKLWNAARFAEMNECKPVDGFNPANVSSTLARWIVGKTAEAAKTVSSGIESYRFNDAANGAYQFVWGTFCDWYLELAKPVLMGQDEDAKAEIRAVTAWVLDQILLILHPIMPYITEELWEKSADNRATLLMSQAYPKFDDALIDRAAEDEIDLAIRLIGNIRGVRSEMNVPPAAEVPIYLVDASDAMKAAVSAQEAQVKRLARVAVVEFKGQGDVEAIAKGAIQTVVDGVTVFVSVADFINVVAEKSRLEKEIDGKTKYIKGQEGKLSNESFVSRAPEHIVATEKAKLEEARDTLAKLQEAHARIAAM</sequence>
<dbReference type="NCBIfam" id="TIGR00422">
    <property type="entry name" value="valS"/>
    <property type="match status" value="1"/>
</dbReference>
<keyword evidence="8" id="KW-0175">Coiled coil</keyword>
<dbReference type="PRINTS" id="PR00986">
    <property type="entry name" value="TRNASYNTHVAL"/>
</dbReference>
<keyword evidence="3 8" id="KW-0547">Nucleotide-binding</keyword>
<evidence type="ECO:0000313" key="13">
    <source>
        <dbReference type="Proteomes" id="UP000027463"/>
    </source>
</evidence>
<evidence type="ECO:0000256" key="8">
    <source>
        <dbReference type="HAMAP-Rule" id="MF_02004"/>
    </source>
</evidence>
<comment type="subcellular location">
    <subcellularLocation>
        <location evidence="8">Cytoplasm</location>
    </subcellularLocation>
</comment>
<evidence type="ECO:0000313" key="12">
    <source>
        <dbReference type="EMBL" id="KEO50593.1"/>
    </source>
</evidence>
<proteinExistence type="inferred from homology"/>